<organism evidence="6">
    <name type="scientific">Tanacetum cinerariifolium</name>
    <name type="common">Dalmatian daisy</name>
    <name type="synonym">Chrysanthemum cinerariifolium</name>
    <dbReference type="NCBI Taxonomy" id="118510"/>
    <lineage>
        <taxon>Eukaryota</taxon>
        <taxon>Viridiplantae</taxon>
        <taxon>Streptophyta</taxon>
        <taxon>Embryophyta</taxon>
        <taxon>Tracheophyta</taxon>
        <taxon>Spermatophyta</taxon>
        <taxon>Magnoliopsida</taxon>
        <taxon>eudicotyledons</taxon>
        <taxon>Gunneridae</taxon>
        <taxon>Pentapetalae</taxon>
        <taxon>asterids</taxon>
        <taxon>campanulids</taxon>
        <taxon>Asterales</taxon>
        <taxon>Asteraceae</taxon>
        <taxon>Asteroideae</taxon>
        <taxon>Anthemideae</taxon>
        <taxon>Anthemidinae</taxon>
        <taxon>Tanacetum</taxon>
    </lineage>
</organism>
<protein>
    <submittedName>
        <fullName evidence="6">Integrase, catalytic region, zinc finger, CCHC-type, peptidase aspartic, catalytic</fullName>
    </submittedName>
</protein>
<dbReference type="Pfam" id="PF07727">
    <property type="entry name" value="RVT_2"/>
    <property type="match status" value="1"/>
</dbReference>
<keyword evidence="1" id="KW-0064">Aspartyl protease</keyword>
<feature type="region of interest" description="Disordered" evidence="3">
    <location>
        <begin position="216"/>
        <end position="256"/>
    </location>
</feature>
<dbReference type="Pfam" id="PF22936">
    <property type="entry name" value="Pol_BBD"/>
    <property type="match status" value="1"/>
</dbReference>
<feature type="domain" description="Reverse transcriptase Ty1/copia-type" evidence="4">
    <location>
        <begin position="338"/>
        <end position="460"/>
    </location>
</feature>
<proteinExistence type="predicted"/>
<accession>A0A699H9A7</accession>
<evidence type="ECO:0000256" key="3">
    <source>
        <dbReference type="SAM" id="MobiDB-lite"/>
    </source>
</evidence>
<feature type="compositionally biased region" description="Polar residues" evidence="3">
    <location>
        <begin position="997"/>
        <end position="1016"/>
    </location>
</feature>
<evidence type="ECO:0000256" key="1">
    <source>
        <dbReference type="ARBA" id="ARBA00022750"/>
    </source>
</evidence>
<dbReference type="PANTHER" id="PTHR11439">
    <property type="entry name" value="GAG-POL-RELATED RETROTRANSPOSON"/>
    <property type="match status" value="1"/>
</dbReference>
<feature type="region of interest" description="Disordered" evidence="3">
    <location>
        <begin position="941"/>
        <end position="1016"/>
    </location>
</feature>
<keyword evidence="2" id="KW-0175">Coiled coil</keyword>
<gene>
    <name evidence="6" type="ORF">Tci_339368</name>
</gene>
<dbReference type="PANTHER" id="PTHR11439:SF483">
    <property type="entry name" value="PEPTIDE SYNTHASE GLIP-LIKE, PUTATIVE (AFU_ORTHOLOGUE AFUA_3G12920)-RELATED"/>
    <property type="match status" value="1"/>
</dbReference>
<evidence type="ECO:0000313" key="6">
    <source>
        <dbReference type="EMBL" id="GEX67393.1"/>
    </source>
</evidence>
<feature type="compositionally biased region" description="Low complexity" evidence="3">
    <location>
        <begin position="224"/>
        <end position="256"/>
    </location>
</feature>
<feature type="compositionally biased region" description="Pro residues" evidence="3">
    <location>
        <begin position="954"/>
        <end position="972"/>
    </location>
</feature>
<evidence type="ECO:0000259" key="5">
    <source>
        <dbReference type="Pfam" id="PF22936"/>
    </source>
</evidence>
<evidence type="ECO:0000256" key="2">
    <source>
        <dbReference type="SAM" id="Coils"/>
    </source>
</evidence>
<reference evidence="6" key="1">
    <citation type="journal article" date="2019" name="Sci. Rep.">
        <title>Draft genome of Tanacetum cinerariifolium, the natural source of mosquito coil.</title>
        <authorList>
            <person name="Yamashiro T."/>
            <person name="Shiraishi A."/>
            <person name="Satake H."/>
            <person name="Nakayama K."/>
        </authorList>
    </citation>
    <scope>NUCLEOTIDE SEQUENCE</scope>
</reference>
<dbReference type="SUPFAM" id="SSF56672">
    <property type="entry name" value="DNA/RNA polymerases"/>
    <property type="match status" value="1"/>
</dbReference>
<dbReference type="CDD" id="cd09272">
    <property type="entry name" value="RNase_HI_RT_Ty1"/>
    <property type="match status" value="1"/>
</dbReference>
<feature type="domain" description="Retrovirus-related Pol polyprotein from transposon TNT 1-94-like beta-barrel" evidence="5">
    <location>
        <begin position="66"/>
        <end position="111"/>
    </location>
</feature>
<keyword evidence="1" id="KW-0645">Protease</keyword>
<dbReference type="InterPro" id="IPR043502">
    <property type="entry name" value="DNA/RNA_pol_sf"/>
</dbReference>
<evidence type="ECO:0000259" key="4">
    <source>
        <dbReference type="Pfam" id="PF07727"/>
    </source>
</evidence>
<feature type="coiled-coil region" evidence="2">
    <location>
        <begin position="866"/>
        <end position="900"/>
    </location>
</feature>
<name>A0A699H9A7_TANCI</name>
<dbReference type="InterPro" id="IPR054722">
    <property type="entry name" value="PolX-like_BBD"/>
</dbReference>
<dbReference type="EMBL" id="BKCJ010122750">
    <property type="protein sequence ID" value="GEX67393.1"/>
    <property type="molecule type" value="Genomic_DNA"/>
</dbReference>
<dbReference type="GO" id="GO:0004190">
    <property type="term" value="F:aspartic-type endopeptidase activity"/>
    <property type="evidence" value="ECO:0007669"/>
    <property type="project" value="UniProtKB-KW"/>
</dbReference>
<dbReference type="InterPro" id="IPR013103">
    <property type="entry name" value="RVT_2"/>
</dbReference>
<feature type="compositionally biased region" description="Low complexity" evidence="3">
    <location>
        <begin position="973"/>
        <end position="987"/>
    </location>
</feature>
<keyword evidence="1" id="KW-0378">Hydrolase</keyword>
<sequence>MLSHGANSELNVARFTEMHVANIIVEARCLELEAELSTLRDKSHNDNHNELVNRFSNLEVVQIILWYLDSGCSKRMTEDRSRLMNFVKKFIGTVRFRNDHFGAIMGYGDYVIGDSVISREPYSRRGCSNNADIMTAKILENYNQQLILEYSLVMHQARKVIESTTKEPDESWKPFTARTKSGSCSSLCTPINKDLVILFQPMFDEYLEPHRVERPVSPTPAVQVPVNSTNTPSSTTIDQDAPSPSISPSSSALQSPSLHQGVAAESTFMEDNHVALVDNNPFIYVFAPKPSSDASSSGMLFQQNQPTSLKHFIISVNGARITRSIMPLELVPQLDCVMIIALKWIYKVKLDEYCDVLKNTGRLVAKGYRQKEGIDFKESFAPVASIDAIRIFIANVASKNMTIYQIDVKIAFLNGELKEEVYVSQSVGFVDPDHPTHVYRLKKALYGLKQAPQVWMNSCDLVDTPMVDQLKLDEDPLGIPIDQTRFCSMVGSLMYLTANRPDLVFTVCMCASWLSKKQKSTAISTTEAEYIAMSGSCTKILWMRSQLTDYGFVFNKIPLYCDNHSAIACCNNVQLSRSKHIDIRHHFIREQVEKGVVELYFVTMDYYLTDIFTKSLPRERFKFLLPRLDTMADVNVNAPADQVPTMAPPTHTDDQILPHIRWVPIGKGNCYLDVERAFTASLTIPSIYIQQFWDTVRHEKTAGCYKYQLDEQWFDLTKDTLRDAFQITPVNNNIAFSPPPTPDALINFVNDLGYPKVVRNLSNVVTNDMFQSWRELTPIINLCLTGKTSGFERPRALESMVSVTIQQDTSVIPPMTTPIIDLTSRPDSPNVHRPVQATATKTTTTTHPPPPQPQQSTTDFMLMKCISKLEHIMANLIQDNKHLKERLDSHRARLYTLENLDIPQQETNSYKAHEDYMMLYEALEKSMNRDHTNELLKDLAEARNKKKKRRDSPKTPPGSPPHQPPPPPPPAGPSGTLGSLGASGSSQVPPPPPPPLSTNQEGQSHGFTAPSSSKTDASAEYKAWTMIDTRLRPSVSLTPEDLHMDDDMTPDAQVHSSDDEDIKNAHIPKVNLRQDWWKPLEEDRPATPEPAWSIPSSNLSVLKNNWAFTFASTYSPPLEDSLLAQTEQMVPDQMWIEEECKYDIAAMYDISHWWFQRQRFYIDIHTSETVLRRADLNEHIIAKRDFKYLYPSDFEDLHLVIKQRVKDFQLGIESYQTQLNLTKPQWNAMGFEYKHDYTIIDSPRAVTF</sequence>
<dbReference type="AlphaFoldDB" id="A0A699H9A7"/>
<comment type="caution">
    <text evidence="6">The sequence shown here is derived from an EMBL/GenBank/DDBJ whole genome shotgun (WGS) entry which is preliminary data.</text>
</comment>